<dbReference type="SUPFAM" id="SSF82171">
    <property type="entry name" value="DPP6 N-terminal domain-like"/>
    <property type="match status" value="1"/>
</dbReference>
<dbReference type="RefSeq" id="WP_183340393.1">
    <property type="nucleotide sequence ID" value="NZ_JACHZG010000001.1"/>
</dbReference>
<dbReference type="Gene3D" id="2.120.10.30">
    <property type="entry name" value="TolB, C-terminal domain"/>
    <property type="match status" value="1"/>
</dbReference>
<dbReference type="InterPro" id="IPR011042">
    <property type="entry name" value="6-blade_b-propeller_TolB-like"/>
</dbReference>
<organism evidence="2 3">
    <name type="scientific">Microlunatus antarcticus</name>
    <dbReference type="NCBI Taxonomy" id="53388"/>
    <lineage>
        <taxon>Bacteria</taxon>
        <taxon>Bacillati</taxon>
        <taxon>Actinomycetota</taxon>
        <taxon>Actinomycetes</taxon>
        <taxon>Propionibacteriales</taxon>
        <taxon>Propionibacteriaceae</taxon>
        <taxon>Microlunatus</taxon>
    </lineage>
</organism>
<feature type="chain" id="PRO_5031478799" description="WD40-like Beta Propeller Repeat" evidence="1">
    <location>
        <begin position="29"/>
        <end position="602"/>
    </location>
</feature>
<name>A0A7W5JY70_9ACTN</name>
<comment type="caution">
    <text evidence="2">The sequence shown here is derived from an EMBL/GenBank/DDBJ whole genome shotgun (WGS) entry which is preliminary data.</text>
</comment>
<sequence>MTRRRRWTLALLLCGVGAGILPVPAAVAAPAVDAGVGSVVADLGTVPYGTTRPGFSVDGAYYASLVVSGDRCDVHVYDLARKVQVGLTHAHVACGSGVRWAADADTLVWSVNAAGGDVTVYAWDADPGQVTVLAPDAHVYTVTGVSGDGRYLSFTGRSDAHPAPAVDAPREAGFVYDRAGGVSLPLSGPDRHVQLLEWAPRDHRFTGWTGGRTSYDQKTGSCFGTGTACDVLDPHVFFGDDWSRDGTAVVGEDVLGGGSNVMLVHDFTDGSSTAFPTRAGYVDFARFVGPGADKVLGNLRRGTALWDRTRGTVVRTSDGSAVASPTGQYLLVGDDRPDAYRYRDLSSGASAPATYRGTGGYWTRDGSSYVGAGPGGCSSLRQWSPATNTVSLFGPPGLSTCYRVYASSDPGHVSSASGRFAIVQKEPTGGTLQPFVADLRRHTLAGPLTGWVDSFAPAGADVLPVHQRLDAGTERLLLVDLTPVPDVDDKPRWSAATPATGASVEVAVGGQVRVQLGASDLQQTPVNLSFRWRTDDGTPVASAPKGWSCERRRLAAGATVADCTFAPPKDFTAVRYLDVSATNVATGAQSDTRSYRVGVGPT</sequence>
<proteinExistence type="predicted"/>
<reference evidence="2 3" key="1">
    <citation type="submission" date="2020-08" db="EMBL/GenBank/DDBJ databases">
        <title>Sequencing the genomes of 1000 actinobacteria strains.</title>
        <authorList>
            <person name="Klenk H.-P."/>
        </authorList>
    </citation>
    <scope>NUCLEOTIDE SEQUENCE [LARGE SCALE GENOMIC DNA]</scope>
    <source>
        <strain evidence="2 3">DSM 11053</strain>
    </source>
</reference>
<gene>
    <name evidence="2" type="ORF">FHX39_003442</name>
</gene>
<keyword evidence="1" id="KW-0732">Signal</keyword>
<keyword evidence="3" id="KW-1185">Reference proteome</keyword>
<accession>A0A7W5JY70</accession>
<evidence type="ECO:0000313" key="2">
    <source>
        <dbReference type="EMBL" id="MBB3328498.1"/>
    </source>
</evidence>
<evidence type="ECO:0000313" key="3">
    <source>
        <dbReference type="Proteomes" id="UP000565572"/>
    </source>
</evidence>
<protein>
    <recommendedName>
        <fullName evidence="4">WD40-like Beta Propeller Repeat</fullName>
    </recommendedName>
</protein>
<dbReference type="AlphaFoldDB" id="A0A7W5JY70"/>
<feature type="signal peptide" evidence="1">
    <location>
        <begin position="1"/>
        <end position="28"/>
    </location>
</feature>
<dbReference type="EMBL" id="JACHZG010000001">
    <property type="protein sequence ID" value="MBB3328498.1"/>
    <property type="molecule type" value="Genomic_DNA"/>
</dbReference>
<evidence type="ECO:0000256" key="1">
    <source>
        <dbReference type="SAM" id="SignalP"/>
    </source>
</evidence>
<dbReference type="Proteomes" id="UP000565572">
    <property type="component" value="Unassembled WGS sequence"/>
</dbReference>
<evidence type="ECO:0008006" key="4">
    <source>
        <dbReference type="Google" id="ProtNLM"/>
    </source>
</evidence>